<evidence type="ECO:0000313" key="5">
    <source>
        <dbReference type="EMBL" id="CED84583.1"/>
    </source>
</evidence>
<dbReference type="AlphaFoldDB" id="A0A0F7SWV1"/>
<reference evidence="5" key="1">
    <citation type="submission" date="2014-08" db="EMBL/GenBank/DDBJ databases">
        <authorList>
            <person name="Sharma Rahul"/>
            <person name="Thines Marco"/>
        </authorList>
    </citation>
    <scope>NUCLEOTIDE SEQUENCE</scope>
</reference>
<keyword evidence="3" id="KW-0539">Nucleus</keyword>
<feature type="region of interest" description="Disordered" evidence="4">
    <location>
        <begin position="417"/>
        <end position="463"/>
    </location>
</feature>
<evidence type="ECO:0000256" key="1">
    <source>
        <dbReference type="ARBA" id="ARBA00004123"/>
    </source>
</evidence>
<name>A0A0F7SWV1_PHARH</name>
<dbReference type="GO" id="GO:0006368">
    <property type="term" value="P:transcription elongation by RNA polymerase II"/>
    <property type="evidence" value="ECO:0007669"/>
    <property type="project" value="InterPro"/>
</dbReference>
<feature type="compositionally biased region" description="Low complexity" evidence="4">
    <location>
        <begin position="417"/>
        <end position="433"/>
    </location>
</feature>
<evidence type="ECO:0000256" key="3">
    <source>
        <dbReference type="ARBA" id="ARBA00023242"/>
    </source>
</evidence>
<sequence>MSSKKIDLLVRVRYENPLPPPPFPPKLLDIPTSISRYARPSFTSNLAKAIPLPMMVDAECGMPLNLLGYPAIWEGDMSQLNPKALHPSLHPSDAYLLTAPTPDNLPVDPSSASSSKLVANGSSSTTITGGLKPEAHGHVGWLRPTEYIQNETKKARSSAANGLKQLKRPENLDRSIEGQWKLIESSFEELEKSKLEDMRFPGKPHLRAEESFDFLPDPQSWYNGYSLFRFQEAPGKELSDPDRVDEDLALSSAIFRPVLLDDETTLVYYLPDSEEVGRKAVEGMVDRGETGPSTDESYKYNLTRKYEVVDQQLRQATELGFILCTDNSSTEDQAENGTGGKRKRSKGAYYHEYHSRTVLKKKRANKDPQAQDDQEWDEIHLTLHNPTAESLEERQETNSFLVDPDWAIKTKEAQLRAAQAEAEAEVGGDAQAQTGSGRMDRVSDRDAEGEAEAESEEETGANE</sequence>
<dbReference type="GO" id="GO:0000993">
    <property type="term" value="F:RNA polymerase II complex binding"/>
    <property type="evidence" value="ECO:0007669"/>
    <property type="project" value="TreeGrafter"/>
</dbReference>
<evidence type="ECO:0000256" key="4">
    <source>
        <dbReference type="SAM" id="MobiDB-lite"/>
    </source>
</evidence>
<feature type="compositionally biased region" description="Polar residues" evidence="4">
    <location>
        <begin position="110"/>
        <end position="128"/>
    </location>
</feature>
<organism evidence="5">
    <name type="scientific">Phaffia rhodozyma</name>
    <name type="common">Yeast</name>
    <name type="synonym">Xanthophyllomyces dendrorhous</name>
    <dbReference type="NCBI Taxonomy" id="264483"/>
    <lineage>
        <taxon>Eukaryota</taxon>
        <taxon>Fungi</taxon>
        <taxon>Dikarya</taxon>
        <taxon>Basidiomycota</taxon>
        <taxon>Agaricomycotina</taxon>
        <taxon>Tremellomycetes</taxon>
        <taxon>Cystofilobasidiales</taxon>
        <taxon>Mrakiaceae</taxon>
        <taxon>Phaffia</taxon>
    </lineage>
</organism>
<dbReference type="PANTHER" id="PTHR23188:SF12">
    <property type="entry name" value="RNA POLYMERASE II-ASSOCIATED FACTOR 1 HOMOLOG"/>
    <property type="match status" value="1"/>
</dbReference>
<protein>
    <submittedName>
        <fullName evidence="5">Putative RNA polymerase II regulator</fullName>
    </submittedName>
</protein>
<accession>A0A0F7SWV1</accession>
<dbReference type="GO" id="GO:0016593">
    <property type="term" value="C:Cdc73/Paf1 complex"/>
    <property type="evidence" value="ECO:0007669"/>
    <property type="project" value="InterPro"/>
</dbReference>
<dbReference type="PANTHER" id="PTHR23188">
    <property type="entry name" value="RNA POLYMERASE II-ASSOCIATED FACTOR 1 HOMOLOG"/>
    <property type="match status" value="1"/>
</dbReference>
<feature type="region of interest" description="Disordered" evidence="4">
    <location>
        <begin position="328"/>
        <end position="377"/>
    </location>
</feature>
<evidence type="ECO:0000256" key="2">
    <source>
        <dbReference type="ARBA" id="ARBA00007560"/>
    </source>
</evidence>
<comment type="similarity">
    <text evidence="2">Belongs to the PAF1 family.</text>
</comment>
<dbReference type="Pfam" id="PF03985">
    <property type="entry name" value="Paf1"/>
    <property type="match status" value="1"/>
</dbReference>
<feature type="region of interest" description="Disordered" evidence="4">
    <location>
        <begin position="100"/>
        <end position="132"/>
    </location>
</feature>
<dbReference type="GO" id="GO:0003682">
    <property type="term" value="F:chromatin binding"/>
    <property type="evidence" value="ECO:0007669"/>
    <property type="project" value="TreeGrafter"/>
</dbReference>
<dbReference type="InterPro" id="IPR007133">
    <property type="entry name" value="RNA_pol_II-assoc_Paf1"/>
</dbReference>
<dbReference type="EMBL" id="LN483166">
    <property type="protein sequence ID" value="CED84583.1"/>
    <property type="molecule type" value="Genomic_DNA"/>
</dbReference>
<feature type="compositionally biased region" description="Basic and acidic residues" evidence="4">
    <location>
        <begin position="438"/>
        <end position="448"/>
    </location>
</feature>
<comment type="subcellular location">
    <subcellularLocation>
        <location evidence="1">Nucleus</location>
    </subcellularLocation>
</comment>
<feature type="compositionally biased region" description="Acidic residues" evidence="4">
    <location>
        <begin position="449"/>
        <end position="463"/>
    </location>
</feature>
<proteinExistence type="inferred from homology"/>